<dbReference type="AlphaFoldDB" id="A0A096BGR5"/>
<feature type="transmembrane region" description="Helical" evidence="1">
    <location>
        <begin position="12"/>
        <end position="40"/>
    </location>
</feature>
<dbReference type="Pfam" id="PF12801">
    <property type="entry name" value="Fer4_5"/>
    <property type="match status" value="2"/>
</dbReference>
<evidence type="ECO:0000259" key="2">
    <source>
        <dbReference type="Pfam" id="PF12801"/>
    </source>
</evidence>
<feature type="domain" description="4Fe-4S ferredoxin-type" evidence="2">
    <location>
        <begin position="28"/>
        <end position="61"/>
    </location>
</feature>
<comment type="caution">
    <text evidence="3">The sequence shown here is derived from an EMBL/GenBank/DDBJ whole genome shotgun (WGS) entry which is preliminary data.</text>
</comment>
<feature type="transmembrane region" description="Helical" evidence="1">
    <location>
        <begin position="86"/>
        <end position="103"/>
    </location>
</feature>
<accession>A0A096BGR5</accession>
<proteinExistence type="predicted"/>
<feature type="domain" description="4Fe-4S ferredoxin-type" evidence="2">
    <location>
        <begin position="116"/>
        <end position="152"/>
    </location>
</feature>
<dbReference type="InterPro" id="IPR017896">
    <property type="entry name" value="4Fe4S_Fe-S-bd"/>
</dbReference>
<dbReference type="RefSeq" id="WP_035163943.1">
    <property type="nucleotide sequence ID" value="NZ_AZTB01000042.1"/>
</dbReference>
<organism evidence="3 4">
    <name type="scientific">Caloranaerobacter azorensis H53214</name>
    <dbReference type="NCBI Taxonomy" id="1156417"/>
    <lineage>
        <taxon>Bacteria</taxon>
        <taxon>Bacillati</taxon>
        <taxon>Bacillota</taxon>
        <taxon>Tissierellia</taxon>
        <taxon>Tissierellales</taxon>
        <taxon>Thermohalobacteraceae</taxon>
        <taxon>Caloranaerobacter</taxon>
    </lineage>
</organism>
<name>A0A096BGR5_9FIRM</name>
<keyword evidence="1" id="KW-0812">Transmembrane</keyword>
<feature type="transmembrane region" description="Helical" evidence="1">
    <location>
        <begin position="109"/>
        <end position="131"/>
    </location>
</feature>
<keyword evidence="1" id="KW-1133">Transmembrane helix</keyword>
<protein>
    <submittedName>
        <fullName evidence="3">4Fe-4S ferredoxin</fullName>
    </submittedName>
</protein>
<evidence type="ECO:0000313" key="3">
    <source>
        <dbReference type="EMBL" id="KGG80052.1"/>
    </source>
</evidence>
<evidence type="ECO:0000256" key="1">
    <source>
        <dbReference type="SAM" id="Phobius"/>
    </source>
</evidence>
<evidence type="ECO:0000313" key="4">
    <source>
        <dbReference type="Proteomes" id="UP000029622"/>
    </source>
</evidence>
<reference evidence="3 4" key="1">
    <citation type="submission" date="2013-12" db="EMBL/GenBank/DDBJ databases">
        <title>Draft genome sequence of Caloranaerobacter sp. H53214.</title>
        <authorList>
            <person name="Jiang L.J."/>
            <person name="Shao Z.Z."/>
            <person name="Long M.N."/>
        </authorList>
    </citation>
    <scope>NUCLEOTIDE SEQUENCE [LARGE SCALE GENOMIC DNA]</scope>
    <source>
        <strain evidence="3 4">H53214</strain>
    </source>
</reference>
<dbReference type="STRING" id="1156417.Y919_08380"/>
<gene>
    <name evidence="3" type="ORF">Y919_08380</name>
</gene>
<dbReference type="Proteomes" id="UP000029622">
    <property type="component" value="Unassembled WGS sequence"/>
</dbReference>
<dbReference type="EMBL" id="AZTB01000042">
    <property type="protein sequence ID" value="KGG80052.1"/>
    <property type="molecule type" value="Genomic_DNA"/>
</dbReference>
<sequence>MKGKSHMNWSWIIMITFLVLSILDVRFGIFGFACMGAPLYHAIRGRGKIHCQKYCPRGSLLGKFLENISLKNNLPKGMTTRTFKNILLFFMITVFSFSLYHAGFNFKRVAFSVFRFMSISLILGIIMGVIYKPRSWCVVCPMGHATGMIRDAQNKNRKKLK</sequence>
<keyword evidence="1" id="KW-0472">Membrane</keyword>